<evidence type="ECO:0000313" key="1">
    <source>
        <dbReference type="EMBL" id="DAF48956.1"/>
    </source>
</evidence>
<proteinExistence type="predicted"/>
<reference evidence="1" key="1">
    <citation type="journal article" date="2021" name="Proc. Natl. Acad. Sci. U.S.A.">
        <title>A Catalog of Tens of Thousands of Viruses from Human Metagenomes Reveals Hidden Associations with Chronic Diseases.</title>
        <authorList>
            <person name="Tisza M.J."/>
            <person name="Buck C.B."/>
        </authorList>
    </citation>
    <scope>NUCLEOTIDE SEQUENCE</scope>
    <source>
        <strain evidence="1">Ctnpt50</strain>
    </source>
</reference>
<accession>A0A8S5SD42</accession>
<sequence length="40" mass="4813">MKILFYDGDVRQWCRPATIRHYNTLDAAQKCLRKKNETLD</sequence>
<dbReference type="EMBL" id="BK032577">
    <property type="protein sequence ID" value="DAF48956.1"/>
    <property type="molecule type" value="Genomic_DNA"/>
</dbReference>
<name>A0A8S5SD42_9CAUD</name>
<organism evidence="1">
    <name type="scientific">Siphoviridae sp. ctnpt50</name>
    <dbReference type="NCBI Taxonomy" id="2827941"/>
    <lineage>
        <taxon>Viruses</taxon>
        <taxon>Duplodnaviria</taxon>
        <taxon>Heunggongvirae</taxon>
        <taxon>Uroviricota</taxon>
        <taxon>Caudoviricetes</taxon>
    </lineage>
</organism>
<protein>
    <submittedName>
        <fullName evidence="1">Uncharacterized protein</fullName>
    </submittedName>
</protein>